<dbReference type="AlphaFoldDB" id="A0ABD0LID4"/>
<reference evidence="1 2" key="1">
    <citation type="journal article" date="2023" name="Sci. Data">
        <title>Genome assembly of the Korean intertidal mud-creeper Batillaria attramentaria.</title>
        <authorList>
            <person name="Patra A.K."/>
            <person name="Ho P.T."/>
            <person name="Jun S."/>
            <person name="Lee S.J."/>
            <person name="Kim Y."/>
            <person name="Won Y.J."/>
        </authorList>
    </citation>
    <scope>NUCLEOTIDE SEQUENCE [LARGE SCALE GENOMIC DNA]</scope>
    <source>
        <strain evidence="1">Wonlab-2016</strain>
    </source>
</reference>
<dbReference type="EMBL" id="JACVVK020000046">
    <property type="protein sequence ID" value="KAK7499178.1"/>
    <property type="molecule type" value="Genomic_DNA"/>
</dbReference>
<evidence type="ECO:0000313" key="2">
    <source>
        <dbReference type="Proteomes" id="UP001519460"/>
    </source>
</evidence>
<organism evidence="1 2">
    <name type="scientific">Batillaria attramentaria</name>
    <dbReference type="NCBI Taxonomy" id="370345"/>
    <lineage>
        <taxon>Eukaryota</taxon>
        <taxon>Metazoa</taxon>
        <taxon>Spiralia</taxon>
        <taxon>Lophotrochozoa</taxon>
        <taxon>Mollusca</taxon>
        <taxon>Gastropoda</taxon>
        <taxon>Caenogastropoda</taxon>
        <taxon>Sorbeoconcha</taxon>
        <taxon>Cerithioidea</taxon>
        <taxon>Batillariidae</taxon>
        <taxon>Batillaria</taxon>
    </lineage>
</organism>
<gene>
    <name evidence="1" type="ORF">BaRGS_00009725</name>
</gene>
<proteinExistence type="predicted"/>
<dbReference type="Proteomes" id="UP001519460">
    <property type="component" value="Unassembled WGS sequence"/>
</dbReference>
<keyword evidence="2" id="KW-1185">Reference proteome</keyword>
<evidence type="ECO:0000313" key="1">
    <source>
        <dbReference type="EMBL" id="KAK7499178.1"/>
    </source>
</evidence>
<sequence length="76" mass="8751">MQGLQREDAKPQNKTIKNVILRKRNTKDAKPRKRDIKSVHRTGVNSAATHRLFGGVGFQTWCQHESSHCKSHPYQI</sequence>
<accession>A0ABD0LID4</accession>
<name>A0ABD0LID4_9CAEN</name>
<comment type="caution">
    <text evidence="1">The sequence shown here is derived from an EMBL/GenBank/DDBJ whole genome shotgun (WGS) entry which is preliminary data.</text>
</comment>
<protein>
    <submittedName>
        <fullName evidence="1">Uncharacterized protein</fullName>
    </submittedName>
</protein>